<reference evidence="1 2" key="1">
    <citation type="submission" date="2020-06" db="EMBL/GenBank/DDBJ databases">
        <title>Genome sequence of Rhizobium sp strain ADMK78.</title>
        <authorList>
            <person name="Rahi P."/>
        </authorList>
    </citation>
    <scope>NUCLEOTIDE SEQUENCE [LARGE SCALE GENOMIC DNA]</scope>
    <source>
        <strain evidence="1 2">ADMK78</strain>
    </source>
</reference>
<sequence>MVENELVSDIDSQKFIDPVEQTVAQKTGAIIVELFCTLEELEHRIRLLLGSIKVANWSMVPDRIALSREQYEASIRARSASRLAAGEDAGAVERETEAVLTDGCYQRYLAQTEGSNVYKAIRVEAARRELDEGIQRFNNLTGQSLEINRNGRGELSLSAFRLLYSDGSPMLVYPEDGSLAIYRQNGALHCRYAGHKAPLVELIGKRQTSHSS</sequence>
<evidence type="ECO:0000313" key="2">
    <source>
        <dbReference type="Proteomes" id="UP000308530"/>
    </source>
</evidence>
<proteinExistence type="predicted"/>
<evidence type="ECO:0000313" key="1">
    <source>
        <dbReference type="EMBL" id="QLF68098.1"/>
    </source>
</evidence>
<dbReference type="EMBL" id="CP058350">
    <property type="protein sequence ID" value="QLF68098.1"/>
    <property type="molecule type" value="Genomic_DNA"/>
</dbReference>
<gene>
    <name evidence="1" type="ORF">FE840_000150</name>
</gene>
<protein>
    <submittedName>
        <fullName evidence="1">Uncharacterized protein</fullName>
    </submittedName>
</protein>
<dbReference type="Proteomes" id="UP000308530">
    <property type="component" value="Chromosome"/>
</dbReference>
<accession>A0ABX6QHQ7</accession>
<dbReference type="RefSeq" id="WP_171033724.1">
    <property type="nucleotide sequence ID" value="NZ_CP058350.1"/>
</dbReference>
<name>A0ABX6QHQ7_9HYPH</name>
<keyword evidence="2" id="KW-1185">Reference proteome</keyword>
<organism evidence="1 2">
    <name type="scientific">Peteryoungia desertarenae</name>
    <dbReference type="NCBI Taxonomy" id="1813451"/>
    <lineage>
        <taxon>Bacteria</taxon>
        <taxon>Pseudomonadati</taxon>
        <taxon>Pseudomonadota</taxon>
        <taxon>Alphaproteobacteria</taxon>
        <taxon>Hyphomicrobiales</taxon>
        <taxon>Rhizobiaceae</taxon>
        <taxon>Peteryoungia</taxon>
    </lineage>
</organism>